<keyword evidence="2" id="KW-1185">Reference proteome</keyword>
<proteinExistence type="predicted"/>
<dbReference type="EMBL" id="QTSX02002381">
    <property type="protein sequence ID" value="KAJ9075734.1"/>
    <property type="molecule type" value="Genomic_DNA"/>
</dbReference>
<comment type="caution">
    <text evidence="1">The sequence shown here is derived from an EMBL/GenBank/DDBJ whole genome shotgun (WGS) entry which is preliminary data.</text>
</comment>
<name>A0ACC2TMA0_9FUNG</name>
<evidence type="ECO:0000313" key="2">
    <source>
        <dbReference type="Proteomes" id="UP001165960"/>
    </source>
</evidence>
<dbReference type="Proteomes" id="UP001165960">
    <property type="component" value="Unassembled WGS sequence"/>
</dbReference>
<accession>A0ACC2TMA0</accession>
<reference evidence="1" key="1">
    <citation type="submission" date="2022-04" db="EMBL/GenBank/DDBJ databases">
        <title>Genome of the entomopathogenic fungus Entomophthora muscae.</title>
        <authorList>
            <person name="Elya C."/>
            <person name="Lovett B.R."/>
            <person name="Lee E."/>
            <person name="Macias A.M."/>
            <person name="Hajek A.E."/>
            <person name="De Bivort B.L."/>
            <person name="Kasson M.T."/>
            <person name="De Fine Licht H.H."/>
            <person name="Stajich J.E."/>
        </authorList>
    </citation>
    <scope>NUCLEOTIDE SEQUENCE</scope>
    <source>
        <strain evidence="1">Berkeley</strain>
    </source>
</reference>
<sequence length="861" mass="95479">MKSDFKFSNLCGTVFKQGNVLFTPDGNTLISPVGNRVTLFDLVQNRSMTLPVETSTNIVFMALSPNGSLLFAADEEGQGFLVHIARKFILHRFNFQGRIRDLKFSPDGKLFAYALDKKVFLWRAPGAHRELTPFVKVRELIGHFDDVTTLNWSGDSKYIITGSKDMTCKVFSVANDEEPHTLSGHKDAIHGCFYSKDGDVIYTISRDGMCLEWQFTTLRSLLADKGEEVYTEDLASKNMDTLRWLYVTRNSFGQPGSRVISTAFHKETNILLVGFSKGTFGIWEMPDFVNIHTLSISQTKIDTVAINSTGEWLAFGTTKFGQLLVWEWQSESYVLKQQGHYFELNTMAYSPDAQNIATGGQDGKVKLWNTASGFCFVTFADHTGPVTAVEFAKNGQIVLSASRDGTVRAFDLLRYRNFRTFTTPEPVQFSSLAVDPSGELVCAGSTDTFEVFVWSMQTGKLLEVLAGHTGPISCMAFSPTDNLVATGSWDKTVRIWDAFGRGQSVELLQIDSEVLALTYRPDGAQVAVASLDGQVTFWDPAEGIQTGSVEGRNDIGGGRLATEMAKTTRGTYFNSLCYTCDGNNIIGGGDSKYVCIYDTVTGVLVRKFQVSRNKSLDGTQALLNSSQMTEAGPLNLIDNTSDDPAVAKKYARDTLPGVAQGDLSVRRTRPEARTKGVRFAPTGRSWAAASTEGLLIFSLDDTLFFDPVDLDLDITPASIKSTLAQQDYLLALSMTFRLNEKAYIRLVLESVPPSDIPLISRAFPLRHLPALLKFLGGHAESNCRHLEFLLLWCHYLLLNHASTIKRDMSTYLPPLRALLKVLGRLHSDLGSLCDDNLYLTQYLTKSLHENRSQESHDELMV</sequence>
<gene>
    <name evidence="1" type="primary">PWP2_3</name>
    <name evidence="1" type="ORF">DSO57_1032904</name>
</gene>
<protein>
    <submittedName>
        <fullName evidence="1">U3 snoRNP protein</fullName>
    </submittedName>
</protein>
<organism evidence="1 2">
    <name type="scientific">Entomophthora muscae</name>
    <dbReference type="NCBI Taxonomy" id="34485"/>
    <lineage>
        <taxon>Eukaryota</taxon>
        <taxon>Fungi</taxon>
        <taxon>Fungi incertae sedis</taxon>
        <taxon>Zoopagomycota</taxon>
        <taxon>Entomophthoromycotina</taxon>
        <taxon>Entomophthoromycetes</taxon>
        <taxon>Entomophthorales</taxon>
        <taxon>Entomophthoraceae</taxon>
        <taxon>Entomophthora</taxon>
    </lineage>
</organism>
<evidence type="ECO:0000313" key="1">
    <source>
        <dbReference type="EMBL" id="KAJ9075734.1"/>
    </source>
</evidence>